<dbReference type="SUPFAM" id="SSF57903">
    <property type="entry name" value="FYVE/PHD zinc finger"/>
    <property type="match status" value="1"/>
</dbReference>
<evidence type="ECO:0000313" key="3">
    <source>
        <dbReference type="EMBL" id="CAG6744270.1"/>
    </source>
</evidence>
<dbReference type="Gene3D" id="3.30.40.10">
    <property type="entry name" value="Zinc/RING finger domain, C3HC4 (zinc finger)"/>
    <property type="match status" value="1"/>
</dbReference>
<protein>
    <recommendedName>
        <fullName evidence="2">FP protein C-terminal domain-containing protein</fullName>
    </recommendedName>
</protein>
<dbReference type="InterPro" id="IPR013083">
    <property type="entry name" value="Znf_RING/FYVE/PHD"/>
</dbReference>
<organism evidence="3">
    <name type="scientific">Cacopsylla melanoneura</name>
    <dbReference type="NCBI Taxonomy" id="428564"/>
    <lineage>
        <taxon>Eukaryota</taxon>
        <taxon>Metazoa</taxon>
        <taxon>Ecdysozoa</taxon>
        <taxon>Arthropoda</taxon>
        <taxon>Hexapoda</taxon>
        <taxon>Insecta</taxon>
        <taxon>Pterygota</taxon>
        <taxon>Neoptera</taxon>
        <taxon>Paraneoptera</taxon>
        <taxon>Hemiptera</taxon>
        <taxon>Sternorrhyncha</taxon>
        <taxon>Psylloidea</taxon>
        <taxon>Psyllidae</taxon>
        <taxon>Psyllinae</taxon>
        <taxon>Cacopsylla</taxon>
    </lineage>
</organism>
<keyword evidence="1" id="KW-0175">Coiled coil</keyword>
<evidence type="ECO:0000256" key="1">
    <source>
        <dbReference type="SAM" id="Coils"/>
    </source>
</evidence>
<dbReference type="InterPro" id="IPR011011">
    <property type="entry name" value="Znf_FYVE_PHD"/>
</dbReference>
<evidence type="ECO:0000259" key="2">
    <source>
        <dbReference type="Pfam" id="PF25298"/>
    </source>
</evidence>
<dbReference type="AlphaFoldDB" id="A0A8D9EA59"/>
<feature type="domain" description="FP protein C-terminal" evidence="2">
    <location>
        <begin position="263"/>
        <end position="313"/>
    </location>
</feature>
<dbReference type="SUPFAM" id="SSF57997">
    <property type="entry name" value="Tropomyosin"/>
    <property type="match status" value="1"/>
</dbReference>
<sequence>MDVCGSCELDILEDFCYCVVCKSKYHFECNTISESSWRTMGPERKAAWKCSSCRNVKKPNKNNVPEMPTGTGNKENEDKTIETISKQFAMQNKKMDERFNAFEATLNFYTDKFDTLATSMKTLEQKMLIVEKQLQKSESENKELKKRVRDMEVQTNTMEQKQNNNLLEITGIKDKEINENNLMEKIMEKAELEPGNNIQYRVEKVVKPTKDNRYNTTIFVHFNSQVNRNSVLNKIKQGKLYNKVQELKNNDSTSMFINEYLCPYYRRLFFEANKLKKEKQFAYLWIKDGKILLKRTKEGKTENLVCMDDLGKL</sequence>
<proteinExistence type="predicted"/>
<reference evidence="3" key="1">
    <citation type="submission" date="2021-05" db="EMBL/GenBank/DDBJ databases">
        <authorList>
            <person name="Alioto T."/>
            <person name="Alioto T."/>
            <person name="Gomez Garrido J."/>
        </authorList>
    </citation>
    <scope>NUCLEOTIDE SEQUENCE</scope>
</reference>
<dbReference type="Pfam" id="PF25298">
    <property type="entry name" value="Baculo_FP_2nd"/>
    <property type="match status" value="1"/>
</dbReference>
<feature type="coiled-coil region" evidence="1">
    <location>
        <begin position="120"/>
        <end position="193"/>
    </location>
</feature>
<name>A0A8D9EA59_9HEMI</name>
<accession>A0A8D9EA59</accession>
<dbReference type="EMBL" id="HBUF01463043">
    <property type="protein sequence ID" value="CAG6744270.1"/>
    <property type="molecule type" value="Transcribed_RNA"/>
</dbReference>
<dbReference type="InterPro" id="IPR057251">
    <property type="entry name" value="FP_C"/>
</dbReference>